<reference evidence="2 3" key="1">
    <citation type="submission" date="2019-01" db="EMBL/GenBank/DDBJ databases">
        <title>A draft genome assembly of the solar-powered sea slug Elysia chlorotica.</title>
        <authorList>
            <person name="Cai H."/>
            <person name="Li Q."/>
            <person name="Fang X."/>
            <person name="Li J."/>
            <person name="Curtis N.E."/>
            <person name="Altenburger A."/>
            <person name="Shibata T."/>
            <person name="Feng M."/>
            <person name="Maeda T."/>
            <person name="Schwartz J.A."/>
            <person name="Shigenobu S."/>
            <person name="Lundholm N."/>
            <person name="Nishiyama T."/>
            <person name="Yang H."/>
            <person name="Hasebe M."/>
            <person name="Li S."/>
            <person name="Pierce S.K."/>
            <person name="Wang J."/>
        </authorList>
    </citation>
    <scope>NUCLEOTIDE SEQUENCE [LARGE SCALE GENOMIC DNA]</scope>
    <source>
        <strain evidence="2">EC2010</strain>
        <tissue evidence="2">Whole organism of an adult</tissue>
    </source>
</reference>
<name>A0A3S1B214_ELYCH</name>
<feature type="signal peptide" evidence="1">
    <location>
        <begin position="1"/>
        <end position="22"/>
    </location>
</feature>
<accession>A0A3S1B214</accession>
<sequence length="165" mass="17991">MSSAVVCLLVTYSLMMTARASSAPLDSVFGALLVPDQGSECTPVKLGYEVGDTHVAFPRGCYNSKDGHKIFPKNSVVNLRDDIDWGRWIFDGSAKQIIVMCAKIALQRGDPMFGVEFFGECYTGAQPDLSQGQVTPADGCIRFCSNDVGASGSTFVYDLYEWYTQ</sequence>
<protein>
    <recommendedName>
        <fullName evidence="4">WSC domain-containing protein</fullName>
    </recommendedName>
</protein>
<keyword evidence="1" id="KW-0732">Signal</keyword>
<organism evidence="2 3">
    <name type="scientific">Elysia chlorotica</name>
    <name type="common">Eastern emerald elysia</name>
    <name type="synonym">Sea slug</name>
    <dbReference type="NCBI Taxonomy" id="188477"/>
    <lineage>
        <taxon>Eukaryota</taxon>
        <taxon>Metazoa</taxon>
        <taxon>Spiralia</taxon>
        <taxon>Lophotrochozoa</taxon>
        <taxon>Mollusca</taxon>
        <taxon>Gastropoda</taxon>
        <taxon>Heterobranchia</taxon>
        <taxon>Euthyneura</taxon>
        <taxon>Panpulmonata</taxon>
        <taxon>Sacoglossa</taxon>
        <taxon>Placobranchoidea</taxon>
        <taxon>Plakobranchidae</taxon>
        <taxon>Elysia</taxon>
    </lineage>
</organism>
<evidence type="ECO:0000313" key="2">
    <source>
        <dbReference type="EMBL" id="RUS69985.1"/>
    </source>
</evidence>
<dbReference type="EMBL" id="RQTK01001520">
    <property type="protein sequence ID" value="RUS69985.1"/>
    <property type="molecule type" value="Genomic_DNA"/>
</dbReference>
<gene>
    <name evidence="2" type="ORF">EGW08_022251</name>
</gene>
<dbReference type="Proteomes" id="UP000271974">
    <property type="component" value="Unassembled WGS sequence"/>
</dbReference>
<keyword evidence="3" id="KW-1185">Reference proteome</keyword>
<feature type="chain" id="PRO_5018646759" description="WSC domain-containing protein" evidence="1">
    <location>
        <begin position="23"/>
        <end position="165"/>
    </location>
</feature>
<dbReference type="AlphaFoldDB" id="A0A3S1B214"/>
<evidence type="ECO:0000256" key="1">
    <source>
        <dbReference type="SAM" id="SignalP"/>
    </source>
</evidence>
<comment type="caution">
    <text evidence="2">The sequence shown here is derived from an EMBL/GenBank/DDBJ whole genome shotgun (WGS) entry which is preliminary data.</text>
</comment>
<proteinExistence type="predicted"/>
<evidence type="ECO:0000313" key="3">
    <source>
        <dbReference type="Proteomes" id="UP000271974"/>
    </source>
</evidence>
<dbReference type="OrthoDB" id="6143051at2759"/>
<evidence type="ECO:0008006" key="4">
    <source>
        <dbReference type="Google" id="ProtNLM"/>
    </source>
</evidence>